<dbReference type="InterPro" id="IPR006680">
    <property type="entry name" value="Amidohydro-rel"/>
</dbReference>
<dbReference type="InterPro" id="IPR050287">
    <property type="entry name" value="MTA/SAH_deaminase"/>
</dbReference>
<dbReference type="AlphaFoldDB" id="A0A0B0IPT3"/>
<dbReference type="PANTHER" id="PTHR43794">
    <property type="entry name" value="AMINOHYDROLASE SSNA-RELATED"/>
    <property type="match status" value="1"/>
</dbReference>
<dbReference type="SUPFAM" id="SSF51338">
    <property type="entry name" value="Composite domain of metallo-dependent hydrolases"/>
    <property type="match status" value="1"/>
</dbReference>
<accession>A0A0B0IPT3</accession>
<organism evidence="3 4">
    <name type="scientific">Halalkalibacter okhensis</name>
    <dbReference type="NCBI Taxonomy" id="333138"/>
    <lineage>
        <taxon>Bacteria</taxon>
        <taxon>Bacillati</taxon>
        <taxon>Bacillota</taxon>
        <taxon>Bacilli</taxon>
        <taxon>Bacillales</taxon>
        <taxon>Bacillaceae</taxon>
        <taxon>Halalkalibacter</taxon>
    </lineage>
</organism>
<dbReference type="EMBL" id="JRJU01000002">
    <property type="protein sequence ID" value="KHF41691.1"/>
    <property type="molecule type" value="Genomic_DNA"/>
</dbReference>
<dbReference type="STRING" id="333138.LQ50_03040"/>
<dbReference type="SUPFAM" id="SSF51556">
    <property type="entry name" value="Metallo-dependent hydrolases"/>
    <property type="match status" value="1"/>
</dbReference>
<name>A0A0B0IPT3_9BACI</name>
<reference evidence="3 4" key="1">
    <citation type="submission" date="2014-09" db="EMBL/GenBank/DDBJ databases">
        <title>Genome sequencing and annotation of Bacillus Okhensis strain Kh10-101T.</title>
        <authorList>
            <person name="Prakash J.S."/>
        </authorList>
    </citation>
    <scope>NUCLEOTIDE SEQUENCE [LARGE SCALE GENOMIC DNA]</scope>
    <source>
        <strain evidence="4">Kh10-101T</strain>
    </source>
</reference>
<dbReference type="Gene3D" id="2.30.40.10">
    <property type="entry name" value="Urease, subunit C, domain 1"/>
    <property type="match status" value="1"/>
</dbReference>
<dbReference type="eggNOG" id="COG0402">
    <property type="taxonomic scope" value="Bacteria"/>
</dbReference>
<gene>
    <name evidence="3" type="ORF">LQ50_03040</name>
</gene>
<evidence type="ECO:0000256" key="1">
    <source>
        <dbReference type="ARBA" id="ARBA00022801"/>
    </source>
</evidence>
<feature type="domain" description="Amidohydrolase-related" evidence="2">
    <location>
        <begin position="69"/>
        <end position="419"/>
    </location>
</feature>
<dbReference type="InterPro" id="IPR011059">
    <property type="entry name" value="Metal-dep_hydrolase_composite"/>
</dbReference>
<dbReference type="Proteomes" id="UP000030832">
    <property type="component" value="Unassembled WGS sequence"/>
</dbReference>
<dbReference type="RefSeq" id="WP_034625917.1">
    <property type="nucleotide sequence ID" value="NZ_JRJU01000002.1"/>
</dbReference>
<dbReference type="InterPro" id="IPR032466">
    <property type="entry name" value="Metal_Hydrolase"/>
</dbReference>
<sequence length="472" mass="51796">MIRSSTLDPHVFTDQSMLLLPKYVILREGPVVDYAVLVKGGKFADIGPATELKQRYKELKQISLPQTLLMPGFIDAHHHLTQSFGKALAFGEPSEIFKRIWVPLEGSLNEEFVYLAGKLAALESLRGGFTTVVDAGTRAEGDLAPLAQAVTDAGLRCVLGMICNDKGGAPSRGSHEILKQAEAHLAKWGNSRLIHPSLAISIPEAATDEMLYSVSSLCHEAGVMFQTHVNEHLAAVERSIIERGLRPLEHLHSVEALGPQTLLAHATLLTPHELRLIKETDTAVAYNPVATLWKGNATAPATFMHEEGIRFGIGTDSTRSDGFRLLDAAEATQRLTFGIPVGDFSTGGGWPWFDHATAGGADAISLGKITGDIAIGKEADFLLIDIDNPEFHPSRDLIWELTRFGNRDQIMGVFVAGKLRLWEGWPLEWDGKALMYEVSQRVNEAIEQAPIQKLHPTSTEHRKLFNAFRNKL</sequence>
<keyword evidence="1" id="KW-0378">Hydrolase</keyword>
<dbReference type="Pfam" id="PF01979">
    <property type="entry name" value="Amidohydro_1"/>
    <property type="match status" value="1"/>
</dbReference>
<evidence type="ECO:0000313" key="3">
    <source>
        <dbReference type="EMBL" id="KHF41691.1"/>
    </source>
</evidence>
<dbReference type="OrthoDB" id="9807210at2"/>
<comment type="caution">
    <text evidence="3">The sequence shown here is derived from an EMBL/GenBank/DDBJ whole genome shotgun (WGS) entry which is preliminary data.</text>
</comment>
<dbReference type="GO" id="GO:0016810">
    <property type="term" value="F:hydrolase activity, acting on carbon-nitrogen (but not peptide) bonds"/>
    <property type="evidence" value="ECO:0007669"/>
    <property type="project" value="InterPro"/>
</dbReference>
<proteinExistence type="predicted"/>
<keyword evidence="4" id="KW-1185">Reference proteome</keyword>
<dbReference type="PANTHER" id="PTHR43794:SF11">
    <property type="entry name" value="AMIDOHYDROLASE-RELATED DOMAIN-CONTAINING PROTEIN"/>
    <property type="match status" value="1"/>
</dbReference>
<protein>
    <submittedName>
        <fullName evidence="3">S-adenosylhomocysteine deaminase</fullName>
    </submittedName>
</protein>
<evidence type="ECO:0000259" key="2">
    <source>
        <dbReference type="Pfam" id="PF01979"/>
    </source>
</evidence>
<dbReference type="Gene3D" id="3.20.20.140">
    <property type="entry name" value="Metal-dependent hydrolases"/>
    <property type="match status" value="1"/>
</dbReference>
<evidence type="ECO:0000313" key="4">
    <source>
        <dbReference type="Proteomes" id="UP000030832"/>
    </source>
</evidence>